<dbReference type="Proteomes" id="UP000680714">
    <property type="component" value="Unassembled WGS sequence"/>
</dbReference>
<dbReference type="Pfam" id="PF16162">
    <property type="entry name" value="KwaB"/>
    <property type="match status" value="1"/>
</dbReference>
<protein>
    <submittedName>
        <fullName evidence="1">DUF4868 domain-containing protein</fullName>
    </submittedName>
</protein>
<comment type="caution">
    <text evidence="1">The sequence shown here is derived from an EMBL/GenBank/DDBJ whole genome shotgun (WGS) entry which is preliminary data.</text>
</comment>
<evidence type="ECO:0000313" key="2">
    <source>
        <dbReference type="Proteomes" id="UP000680714"/>
    </source>
</evidence>
<reference evidence="1 2" key="1">
    <citation type="submission" date="2021-04" db="EMBL/GenBank/DDBJ databases">
        <title>Magnetospirillum sulfuroxidans sp. nov., a facultative chemolithoautotrophic sulfur-oxidizing alphaproteobacterium isolated from freshwater sediment and proposals for Paramagetospirillum gen. nov., and Magnetospirillaceae fam. nov.</title>
        <authorList>
            <person name="Koziaeva V."/>
            <person name="Geelhoed J.S."/>
            <person name="Sorokin D.Y."/>
            <person name="Grouzdev D.S."/>
        </authorList>
    </citation>
    <scope>NUCLEOTIDE SEQUENCE [LARGE SCALE GENOMIC DNA]</scope>
    <source>
        <strain evidence="1 2">J10</strain>
    </source>
</reference>
<gene>
    <name evidence="1" type="ORF">KEC16_10045</name>
</gene>
<dbReference type="RefSeq" id="WP_211548445.1">
    <property type="nucleotide sequence ID" value="NZ_JAGTUF010000008.1"/>
</dbReference>
<dbReference type="InterPro" id="IPR032359">
    <property type="entry name" value="KwaB-like"/>
</dbReference>
<accession>A0ABS5ID10</accession>
<evidence type="ECO:0000313" key="1">
    <source>
        <dbReference type="EMBL" id="MBR9972057.1"/>
    </source>
</evidence>
<name>A0ABS5ID10_9PROT</name>
<proteinExistence type="predicted"/>
<organism evidence="1 2">
    <name type="scientific">Magnetospirillum sulfuroxidans</name>
    <dbReference type="NCBI Taxonomy" id="611300"/>
    <lineage>
        <taxon>Bacteria</taxon>
        <taxon>Pseudomonadati</taxon>
        <taxon>Pseudomonadota</taxon>
        <taxon>Alphaproteobacteria</taxon>
        <taxon>Rhodospirillales</taxon>
        <taxon>Rhodospirillaceae</taxon>
        <taxon>Magnetospirillum</taxon>
    </lineage>
</organism>
<sequence>MALIEDATAALMDLRAGFEGPDEVGCHVFLYAQRGREKRDKWKRVSMDGDLSSRFVDATRESIVDLQVGLGDRPIDEFDFDVMATGSVGVIATGDAESVGDWLNELPDEDWAELFRGDSQFLDKVRFYATRINFPDGKILRLFRSKRGIDIILETSRGISAFFQQDAAEMRPVEGMIVNFDQKIDFFEWGGFIYVCNLGAFESLTNIRAVTISKAAKAMDAFAQRFQVANVDAIKNKLANSTKLSKKLAAAAQHGVIEDVDGDALIERIAEKGIDLSLEKRGDQFVFDLDAEDGEKIEEFVNLLTDFYLHSPVTRREWKAYVKKPDQRPRRPRNPA</sequence>
<dbReference type="EMBL" id="JAGTUF010000008">
    <property type="protein sequence ID" value="MBR9972057.1"/>
    <property type="molecule type" value="Genomic_DNA"/>
</dbReference>
<keyword evidence="2" id="KW-1185">Reference proteome</keyword>